<evidence type="ECO:0000256" key="5">
    <source>
        <dbReference type="ARBA" id="ARBA00022692"/>
    </source>
</evidence>
<dbReference type="SUPFAM" id="SSF158472">
    <property type="entry name" value="HAMP domain-like"/>
    <property type="match status" value="1"/>
</dbReference>
<keyword evidence="10" id="KW-0902">Two-component regulatory system</keyword>
<protein>
    <recommendedName>
        <fullName evidence="14">HAMP domain-containing protein</fullName>
    </recommendedName>
</protein>
<dbReference type="Gene3D" id="3.30.565.10">
    <property type="entry name" value="Histidine kinase-like ATPase, C-terminal domain"/>
    <property type="match status" value="1"/>
</dbReference>
<dbReference type="RefSeq" id="WP_099518402.1">
    <property type="nucleotide sequence ID" value="NZ_CP016808.1"/>
</dbReference>
<name>A0A1B2DHI6_9BACL</name>
<evidence type="ECO:0000256" key="12">
    <source>
        <dbReference type="SAM" id="Coils"/>
    </source>
</evidence>
<comment type="subcellular location">
    <subcellularLocation>
        <location evidence="1">Cell membrane</location>
        <topology evidence="1">Multi-pass membrane protein</topology>
    </subcellularLocation>
</comment>
<gene>
    <name evidence="15" type="ORF">BBD42_12485</name>
</gene>
<evidence type="ECO:0000256" key="11">
    <source>
        <dbReference type="ARBA" id="ARBA00023136"/>
    </source>
</evidence>
<dbReference type="Pfam" id="PF02518">
    <property type="entry name" value="HATPase_c"/>
    <property type="match status" value="1"/>
</dbReference>
<dbReference type="CDD" id="cd06225">
    <property type="entry name" value="HAMP"/>
    <property type="match status" value="1"/>
</dbReference>
<keyword evidence="11 13" id="KW-0472">Membrane</keyword>
<keyword evidence="5 13" id="KW-0812">Transmembrane</keyword>
<dbReference type="SMART" id="SM00387">
    <property type="entry name" value="HATPase_c"/>
    <property type="match status" value="1"/>
</dbReference>
<keyword evidence="3" id="KW-0597">Phosphoprotein</keyword>
<evidence type="ECO:0000256" key="8">
    <source>
        <dbReference type="ARBA" id="ARBA00022840"/>
    </source>
</evidence>
<proteinExistence type="predicted"/>
<evidence type="ECO:0000313" key="15">
    <source>
        <dbReference type="EMBL" id="ANY67190.1"/>
    </source>
</evidence>
<dbReference type="PROSITE" id="PS50885">
    <property type="entry name" value="HAMP"/>
    <property type="match status" value="1"/>
</dbReference>
<evidence type="ECO:0000256" key="9">
    <source>
        <dbReference type="ARBA" id="ARBA00022989"/>
    </source>
</evidence>
<dbReference type="GO" id="GO:0005886">
    <property type="term" value="C:plasma membrane"/>
    <property type="evidence" value="ECO:0007669"/>
    <property type="project" value="UniProtKB-SubCell"/>
</dbReference>
<evidence type="ECO:0000256" key="10">
    <source>
        <dbReference type="ARBA" id="ARBA00023012"/>
    </source>
</evidence>
<accession>A0A1B2DHI6</accession>
<evidence type="ECO:0000256" key="7">
    <source>
        <dbReference type="ARBA" id="ARBA00022777"/>
    </source>
</evidence>
<dbReference type="GO" id="GO:0005524">
    <property type="term" value="F:ATP binding"/>
    <property type="evidence" value="ECO:0007669"/>
    <property type="project" value="UniProtKB-KW"/>
</dbReference>
<keyword evidence="12" id="KW-0175">Coiled coil</keyword>
<evidence type="ECO:0000256" key="13">
    <source>
        <dbReference type="SAM" id="Phobius"/>
    </source>
</evidence>
<dbReference type="PANTHER" id="PTHR34220">
    <property type="entry name" value="SENSOR HISTIDINE KINASE YPDA"/>
    <property type="match status" value="1"/>
</dbReference>
<dbReference type="InterPro" id="IPR010559">
    <property type="entry name" value="Sig_transdc_His_kin_internal"/>
</dbReference>
<dbReference type="GO" id="GO:0000155">
    <property type="term" value="F:phosphorelay sensor kinase activity"/>
    <property type="evidence" value="ECO:0007669"/>
    <property type="project" value="InterPro"/>
</dbReference>
<dbReference type="Gene3D" id="6.10.340.10">
    <property type="match status" value="1"/>
</dbReference>
<evidence type="ECO:0000256" key="6">
    <source>
        <dbReference type="ARBA" id="ARBA00022741"/>
    </source>
</evidence>
<dbReference type="SUPFAM" id="SSF55874">
    <property type="entry name" value="ATPase domain of HSP90 chaperone/DNA topoisomerase II/histidine kinase"/>
    <property type="match status" value="1"/>
</dbReference>
<dbReference type="Pfam" id="PF00672">
    <property type="entry name" value="HAMP"/>
    <property type="match status" value="1"/>
</dbReference>
<feature type="coiled-coil region" evidence="12">
    <location>
        <begin position="359"/>
        <end position="386"/>
    </location>
</feature>
<dbReference type="Pfam" id="PF06580">
    <property type="entry name" value="His_kinase"/>
    <property type="match status" value="1"/>
</dbReference>
<keyword evidence="2" id="KW-1003">Cell membrane</keyword>
<dbReference type="PANTHER" id="PTHR34220:SF11">
    <property type="entry name" value="SENSOR PROTEIN KINASE HPTS"/>
    <property type="match status" value="1"/>
</dbReference>
<dbReference type="AlphaFoldDB" id="A0A1B2DHI6"/>
<dbReference type="InterPro" id="IPR050640">
    <property type="entry name" value="Bact_2-comp_sensor_kinase"/>
</dbReference>
<dbReference type="SMART" id="SM00304">
    <property type="entry name" value="HAMP"/>
    <property type="match status" value="1"/>
</dbReference>
<keyword evidence="6" id="KW-0547">Nucleotide-binding</keyword>
<sequence>MKRIFRKMSLKRRLWVSFVLLTVVCISVTGTYVSVFFSREMESQATKTSQDTLNKSARVLDERLKNIVVLVSTLMMGEPFQRTLKDVQSSSKKEYYNRLSELQTPFAQLMLAEQSIDSVLVHTPIGDFYPTGNRRSPNSDFESTIINQKITETQEKWSKLWVAGHADELFSRKSSVITLIIKPFFDIQLPGVYVIVNIREDHLLDLIQADMQSASLSQLVVDRTGKNVLASTEGMPQSNQQIYERVGSSARGNFEYTSQSGDAYLLNYAALGMNPDWILLGYQSKSELLKPVQRMNWTILTIMGGCVLLALVMSSMLSELLLKPLFKLRNLMVKVEQNKLDVRFESVFEDEISQVGHKFNRMLEQIGELIEEVKASEQDKRKSEIKALQAQIDPHFLYNTLNTIYWKSEMEEQQAVSGMIVSLSLLFRLGLNNGREITTLRQELEHVAQYLSLQQMCYPDLFKYSIQTVDEKLLDTPVLKILLQPLVENSILHGFQELPHEGVIRIEVEADAAKSLLMLNVTDNGTGMDAERVEKMLNGPEVERTSYALANVRTRLSLYYGYKASMKLESEPGVQTSVKLTIPIQEVISE</sequence>
<dbReference type="InterPro" id="IPR036890">
    <property type="entry name" value="HATPase_C_sf"/>
</dbReference>
<evidence type="ECO:0000256" key="3">
    <source>
        <dbReference type="ARBA" id="ARBA00022553"/>
    </source>
</evidence>
<keyword evidence="7" id="KW-0418">Kinase</keyword>
<evidence type="ECO:0000256" key="2">
    <source>
        <dbReference type="ARBA" id="ARBA00022475"/>
    </source>
</evidence>
<keyword evidence="9 13" id="KW-1133">Transmembrane helix</keyword>
<feature type="domain" description="HAMP" evidence="14">
    <location>
        <begin position="319"/>
        <end position="371"/>
    </location>
</feature>
<feature type="transmembrane region" description="Helical" evidence="13">
    <location>
        <begin position="297"/>
        <end position="322"/>
    </location>
</feature>
<evidence type="ECO:0000259" key="14">
    <source>
        <dbReference type="PROSITE" id="PS50885"/>
    </source>
</evidence>
<evidence type="ECO:0000256" key="1">
    <source>
        <dbReference type="ARBA" id="ARBA00004651"/>
    </source>
</evidence>
<dbReference type="InterPro" id="IPR003594">
    <property type="entry name" value="HATPase_dom"/>
</dbReference>
<keyword evidence="8" id="KW-0067">ATP-binding</keyword>
<reference evidence="15" key="1">
    <citation type="submission" date="2016-08" db="EMBL/GenBank/DDBJ databases">
        <title>Complete Genome Seqeunce of Paenibacillus sp. BIHB 4019 from tea rhizoplane.</title>
        <authorList>
            <person name="Thakur R."/>
            <person name="Swarnkar M.K."/>
            <person name="Gulati A."/>
        </authorList>
    </citation>
    <scope>NUCLEOTIDE SEQUENCE [LARGE SCALE GENOMIC DNA]</scope>
    <source>
        <strain evidence="15">BIHB4019</strain>
    </source>
</reference>
<evidence type="ECO:0000256" key="4">
    <source>
        <dbReference type="ARBA" id="ARBA00022679"/>
    </source>
</evidence>
<dbReference type="EMBL" id="CP016808">
    <property type="protein sequence ID" value="ANY67190.1"/>
    <property type="molecule type" value="Genomic_DNA"/>
</dbReference>
<organism evidence="15">
    <name type="scientific">Paenibacillus sp. BIHB 4019</name>
    <dbReference type="NCBI Taxonomy" id="1870819"/>
    <lineage>
        <taxon>Bacteria</taxon>
        <taxon>Bacillati</taxon>
        <taxon>Bacillota</taxon>
        <taxon>Bacilli</taxon>
        <taxon>Bacillales</taxon>
        <taxon>Paenibacillaceae</taxon>
        <taxon>Paenibacillus</taxon>
    </lineage>
</organism>
<dbReference type="InterPro" id="IPR003660">
    <property type="entry name" value="HAMP_dom"/>
</dbReference>
<keyword evidence="4" id="KW-0808">Transferase</keyword>